<evidence type="ECO:0000313" key="3">
    <source>
        <dbReference type="Proteomes" id="UP000009286"/>
    </source>
</evidence>
<keyword evidence="2" id="KW-0449">Lipoprotein</keyword>
<dbReference type="HOGENOM" id="CLU_1314227_0_0_5"/>
<dbReference type="RefSeq" id="WP_014102255.1">
    <property type="nucleotide sequence ID" value="NC_016026.1"/>
</dbReference>
<keyword evidence="1" id="KW-0732">Signal</keyword>
<feature type="signal peptide" evidence="1">
    <location>
        <begin position="1"/>
        <end position="22"/>
    </location>
</feature>
<dbReference type="PROSITE" id="PS51257">
    <property type="entry name" value="PROKAR_LIPOPROTEIN"/>
    <property type="match status" value="1"/>
</dbReference>
<accession>G2KPD1</accession>
<dbReference type="Proteomes" id="UP000009286">
    <property type="component" value="Chromosome"/>
</dbReference>
<evidence type="ECO:0000256" key="1">
    <source>
        <dbReference type="SAM" id="SignalP"/>
    </source>
</evidence>
<protein>
    <submittedName>
        <fullName evidence="2">Putative lipoprotein</fullName>
    </submittedName>
</protein>
<dbReference type="OrthoDB" id="9769319at2"/>
<sequence length="209" mass="22533">MTRSLYAAILASLILVSCTPTTRTVGSSFTDPGFRPGSVHSMVVQVKTDDLGERQALEGSAVSALTSSGTSAGRSIDLLPPTRDIGDAASKRKIMNSGTDAVLVITPKQKKVVEEYIPPSYYPGHRRYSRYHSGYGDFYNVPGVIDGGYFIREPVATYDATLYSLPHYRTLWTGQFTIRGSTGADFNALAGRFGPELVKRMGADGILGP</sequence>
<evidence type="ECO:0000313" key="2">
    <source>
        <dbReference type="EMBL" id="AEP09032.1"/>
    </source>
</evidence>
<organism evidence="2 3">
    <name type="scientific">Micavibrio aeruginosavorus (strain ARL-13)</name>
    <dbReference type="NCBI Taxonomy" id="856793"/>
    <lineage>
        <taxon>Bacteria</taxon>
        <taxon>Pseudomonadati</taxon>
        <taxon>Bdellovibrionota</taxon>
        <taxon>Bdellovibrionia</taxon>
        <taxon>Bdellovibrionales</taxon>
        <taxon>Pseudobdellovibrionaceae</taxon>
        <taxon>Micavibrio</taxon>
    </lineage>
</organism>
<dbReference type="EMBL" id="CP002382">
    <property type="protein sequence ID" value="AEP09032.1"/>
    <property type="molecule type" value="Genomic_DNA"/>
</dbReference>
<dbReference type="KEGG" id="mai:MICA_698"/>
<dbReference type="eggNOG" id="ENOG5031CE0">
    <property type="taxonomic scope" value="Bacteria"/>
</dbReference>
<keyword evidence="3" id="KW-1185">Reference proteome</keyword>
<proteinExistence type="predicted"/>
<dbReference type="STRING" id="856793.MICA_698"/>
<gene>
    <name evidence="2" type="ordered locus">MICA_698</name>
</gene>
<dbReference type="AlphaFoldDB" id="G2KPD1"/>
<feature type="chain" id="PRO_5003432142" evidence="1">
    <location>
        <begin position="23"/>
        <end position="209"/>
    </location>
</feature>
<name>G2KPD1_MICAA</name>
<reference evidence="2 3" key="1">
    <citation type="journal article" date="2011" name="BMC Genomics">
        <title>Genomic insights into an obligate epibiotic bacterial predator: Micavibrio aeruginosavorus ARL-13.</title>
        <authorList>
            <person name="Wang Z."/>
            <person name="Kadouri D."/>
            <person name="Wu M."/>
        </authorList>
    </citation>
    <scope>NUCLEOTIDE SEQUENCE [LARGE SCALE GENOMIC DNA]</scope>
    <source>
        <strain evidence="2 3">ARL-13</strain>
    </source>
</reference>